<keyword evidence="2" id="KW-1185">Reference proteome</keyword>
<dbReference type="AlphaFoldDB" id="A0A8T0CLX0"/>
<accession>A0A8T0CLX0</accession>
<reference evidence="1" key="1">
    <citation type="submission" date="2020-05" db="EMBL/GenBank/DDBJ databases">
        <title>WGS assembly of Corymbia citriodora subspecies variegata.</title>
        <authorList>
            <person name="Barry K."/>
            <person name="Hundley H."/>
            <person name="Shu S."/>
            <person name="Jenkins J."/>
            <person name="Grimwood J."/>
            <person name="Baten A."/>
        </authorList>
    </citation>
    <scope>NUCLEOTIDE SEQUENCE</scope>
    <source>
        <strain evidence="1">CV2-018</strain>
    </source>
</reference>
<dbReference type="Gramene" id="rna-gnl|WGS:JABURB|Cocit.L1759.1">
    <property type="protein sequence ID" value="cds-KAF7848668.1"/>
    <property type="gene ID" value="gene-BT93_L1759"/>
</dbReference>
<dbReference type="EMBL" id="MU090026">
    <property type="protein sequence ID" value="KAF7848668.1"/>
    <property type="molecule type" value="Genomic_DNA"/>
</dbReference>
<protein>
    <submittedName>
        <fullName evidence="1">Uncharacterized protein</fullName>
    </submittedName>
</protein>
<comment type="caution">
    <text evidence="1">The sequence shown here is derived from an EMBL/GenBank/DDBJ whole genome shotgun (WGS) entry which is preliminary data.</text>
</comment>
<evidence type="ECO:0000313" key="2">
    <source>
        <dbReference type="Proteomes" id="UP000806378"/>
    </source>
</evidence>
<gene>
    <name evidence="1" type="ORF">BT93_L1759</name>
</gene>
<proteinExistence type="predicted"/>
<organism evidence="1 2">
    <name type="scientific">Corymbia citriodora subsp. variegata</name>
    <dbReference type="NCBI Taxonomy" id="360336"/>
    <lineage>
        <taxon>Eukaryota</taxon>
        <taxon>Viridiplantae</taxon>
        <taxon>Streptophyta</taxon>
        <taxon>Embryophyta</taxon>
        <taxon>Tracheophyta</taxon>
        <taxon>Spermatophyta</taxon>
        <taxon>Magnoliopsida</taxon>
        <taxon>eudicotyledons</taxon>
        <taxon>Gunneridae</taxon>
        <taxon>Pentapetalae</taxon>
        <taxon>rosids</taxon>
        <taxon>malvids</taxon>
        <taxon>Myrtales</taxon>
        <taxon>Myrtaceae</taxon>
        <taxon>Myrtoideae</taxon>
        <taxon>Eucalypteae</taxon>
        <taxon>Corymbia</taxon>
    </lineage>
</organism>
<dbReference type="Proteomes" id="UP000806378">
    <property type="component" value="Unassembled WGS sequence"/>
</dbReference>
<name>A0A8T0CLX0_CORYI</name>
<evidence type="ECO:0000313" key="1">
    <source>
        <dbReference type="EMBL" id="KAF7848668.1"/>
    </source>
</evidence>
<sequence length="136" mass="14887">MVQVLKHIDPTPSAHRLRPVLRGFISTIVVSTWCGKDRCRKATPFIIPELYVISAEIKNSLFCSKTKEPNSRAQTNTYSSFLGTNCVALPSCDDDALAVGYCSVGKHISNAEAVSSFGKLAVLTLELAFVLLNLIW</sequence>